<name>A0A2D3NXL6_9FUSO</name>
<organism evidence="1 2">
    <name type="scientific">Fusobacterium pseudoperiodonticum</name>
    <dbReference type="NCBI Taxonomy" id="2663009"/>
    <lineage>
        <taxon>Bacteria</taxon>
        <taxon>Fusobacteriati</taxon>
        <taxon>Fusobacteriota</taxon>
        <taxon>Fusobacteriia</taxon>
        <taxon>Fusobacteriales</taxon>
        <taxon>Fusobacteriaceae</taxon>
        <taxon>Fusobacterium</taxon>
    </lineage>
</organism>
<proteinExistence type="predicted"/>
<dbReference type="EMBL" id="CP024699">
    <property type="protein sequence ID" value="ATV60112.1"/>
    <property type="molecule type" value="Genomic_DNA"/>
</dbReference>
<reference evidence="1 2" key="1">
    <citation type="submission" date="2017-11" db="EMBL/GenBank/DDBJ databases">
        <title>Genome sequencing of Fusobacterium periodonticum KCOM 1261.</title>
        <authorList>
            <person name="Kook J.-K."/>
            <person name="Park S.-N."/>
            <person name="Lim Y.K."/>
        </authorList>
    </citation>
    <scope>NUCLEOTIDE SEQUENCE [LARGE SCALE GENOMIC DNA]</scope>
    <source>
        <strain evidence="1 2">KCOM 1261</strain>
    </source>
</reference>
<sequence length="375" mass="41629">MDKRFWVWLTSVPSLVSASGVTNEEQLLLENKVNSIQGKVFINDGTPGGTTMAYQNRTTYPNGSMTISQKNLTTGETSFQGINPLGQRVFETSLTPHEANTLIGANSSSKMLVGNGAVSQVASKVGQVQNNRLPYKPVLALPVKYPIKSESGVTIYKDYAIGSRGAKYIEVGVSNNKEIVYKNNSGSYFKLTDNGLENISSKDVIKKEYFPTVKVQKNNGSNPSAGKNYYVSKKGNFKVEKYIEAGQTVEDYDKIYLIENVRARGINVGRSKEHTNTTISHWEKSVDIADEAKVDPNVKAVYVDETLKNISDKFKDSDARPDVTIEYKDGTFKLIEVQSKTDIEDDLTNKLKNIQNKYGKDVVREYDVKKPKGGK</sequence>
<evidence type="ECO:0008006" key="3">
    <source>
        <dbReference type="Google" id="ProtNLM"/>
    </source>
</evidence>
<evidence type="ECO:0000313" key="1">
    <source>
        <dbReference type="EMBL" id="ATV60112.1"/>
    </source>
</evidence>
<gene>
    <name evidence="1" type="ORF">CTM72_10560</name>
</gene>
<accession>A0A2D3NXL6</accession>
<evidence type="ECO:0000313" key="2">
    <source>
        <dbReference type="Proteomes" id="UP000230056"/>
    </source>
</evidence>
<dbReference type="RefSeq" id="WP_100025375.1">
    <property type="nucleotide sequence ID" value="NZ_CP024699.1"/>
</dbReference>
<dbReference type="AlphaFoldDB" id="A0A2D3NXL6"/>
<dbReference type="Proteomes" id="UP000230056">
    <property type="component" value="Chromosome"/>
</dbReference>
<protein>
    <recommendedName>
        <fullName evidence="3">Hemolysin</fullName>
    </recommendedName>
</protein>